<dbReference type="HOGENOM" id="CLU_069356_46_1_5"/>
<dbReference type="GO" id="GO:0003677">
    <property type="term" value="F:DNA binding"/>
    <property type="evidence" value="ECO:0007669"/>
    <property type="project" value="UniProtKB-UniRule"/>
</dbReference>
<dbReference type="Gene3D" id="1.10.357.10">
    <property type="entry name" value="Tetracycline Repressor, domain 2"/>
    <property type="match status" value="1"/>
</dbReference>
<sequence length="238" mass="27621">MHQLHRYNRAMTEGSEFQSKTTPTGRKQLFRRPRQKRSQQRFEAILDSAERLLERLEPDEISVYTLAEDAGISPPSIYQFFADAGQVFIALSERIHAHIVAGYNRSYHGPFSTWQELMSIRFGEARDYYNSHAAARRLLLGSGLSATIRARDLQIDRQLAIRSLEEFGQHFQVPDLPELVERFTELLVINDAMWTLSVHRHDCITDAYEEQARRAREAYTRTFLPEYLPVREHPDAAA</sequence>
<protein>
    <submittedName>
        <fullName evidence="5">Transcriptional regulator, TetR family</fullName>
    </submittedName>
</protein>
<evidence type="ECO:0000313" key="5">
    <source>
        <dbReference type="EMBL" id="ABD24697.1"/>
    </source>
</evidence>
<dbReference type="InterPro" id="IPR001647">
    <property type="entry name" value="HTH_TetR"/>
</dbReference>
<evidence type="ECO:0000313" key="6">
    <source>
        <dbReference type="Proteomes" id="UP000009134"/>
    </source>
</evidence>
<proteinExistence type="predicted"/>
<dbReference type="AlphaFoldDB" id="Q2GBS6"/>
<name>Q2GBS6_NOVAD</name>
<feature type="region of interest" description="Disordered" evidence="3">
    <location>
        <begin position="1"/>
        <end position="36"/>
    </location>
</feature>
<accession>Q2GBS6</accession>
<keyword evidence="1 2" id="KW-0238">DNA-binding</keyword>
<dbReference type="EMBL" id="CP000248">
    <property type="protein sequence ID" value="ABD24697.1"/>
    <property type="molecule type" value="Genomic_DNA"/>
</dbReference>
<evidence type="ECO:0000256" key="3">
    <source>
        <dbReference type="SAM" id="MobiDB-lite"/>
    </source>
</evidence>
<feature type="DNA-binding region" description="H-T-H motif" evidence="2">
    <location>
        <begin position="62"/>
        <end position="81"/>
    </location>
</feature>
<keyword evidence="6" id="KW-1185">Reference proteome</keyword>
<dbReference type="PROSITE" id="PS50977">
    <property type="entry name" value="HTH_TETR_2"/>
    <property type="match status" value="1"/>
</dbReference>
<dbReference type="Proteomes" id="UP000009134">
    <property type="component" value="Chromosome"/>
</dbReference>
<feature type="domain" description="HTH tetR-type" evidence="4">
    <location>
        <begin position="39"/>
        <end position="99"/>
    </location>
</feature>
<evidence type="ECO:0000259" key="4">
    <source>
        <dbReference type="PROSITE" id="PS50977"/>
    </source>
</evidence>
<dbReference type="KEGG" id="nar:Saro_0249"/>
<organism evidence="5 6">
    <name type="scientific">Novosphingobium aromaticivorans (strain ATCC 700278 / DSM 12444 / CCUG 56034 / CIP 105152 / NBRC 16084 / F199)</name>
    <dbReference type="NCBI Taxonomy" id="279238"/>
    <lineage>
        <taxon>Bacteria</taxon>
        <taxon>Pseudomonadati</taxon>
        <taxon>Pseudomonadota</taxon>
        <taxon>Alphaproteobacteria</taxon>
        <taxon>Sphingomonadales</taxon>
        <taxon>Sphingomonadaceae</taxon>
        <taxon>Novosphingobium</taxon>
    </lineage>
</organism>
<dbReference type="SUPFAM" id="SSF46689">
    <property type="entry name" value="Homeodomain-like"/>
    <property type="match status" value="1"/>
</dbReference>
<dbReference type="STRING" id="279238.Saro_0249"/>
<evidence type="ECO:0000256" key="1">
    <source>
        <dbReference type="ARBA" id="ARBA00023125"/>
    </source>
</evidence>
<reference evidence="6" key="1">
    <citation type="submission" date="2006-01" db="EMBL/GenBank/DDBJ databases">
        <title>Complete sequence of Novosphingobium aromaticivorans DSM 12444.</title>
        <authorList>
            <consortium name="US DOE Joint Genome Institute"/>
            <person name="Copeland A."/>
            <person name="Lucas S."/>
            <person name="Lapidus A."/>
            <person name="Barry K."/>
            <person name="Detter J.C."/>
            <person name="Glavina T."/>
            <person name="Hammon N."/>
            <person name="Israni S."/>
            <person name="Pitluck S."/>
            <person name="Chain P."/>
            <person name="Malfatti S."/>
            <person name="Shin M."/>
            <person name="Vergez L."/>
            <person name="Schmutz J."/>
            <person name="Larimer F."/>
            <person name="Land M."/>
            <person name="Kyrpides N."/>
            <person name="Ivanova N."/>
            <person name="Fredrickson J."/>
            <person name="Balkwill D."/>
            <person name="Romine M.F."/>
            <person name="Richardson P."/>
        </authorList>
    </citation>
    <scope>NUCLEOTIDE SEQUENCE [LARGE SCALE GENOMIC DNA]</scope>
    <source>
        <strain evidence="6">ATCC 700278 / DSM 12444 / CCUG 56034 / CIP 105152 / NBRC 16084 / F199</strain>
    </source>
</reference>
<feature type="compositionally biased region" description="Polar residues" evidence="3">
    <location>
        <begin position="15"/>
        <end position="25"/>
    </location>
</feature>
<dbReference type="eggNOG" id="COG1309">
    <property type="taxonomic scope" value="Bacteria"/>
</dbReference>
<gene>
    <name evidence="5" type="ordered locus">Saro_0249</name>
</gene>
<dbReference type="InterPro" id="IPR009057">
    <property type="entry name" value="Homeodomain-like_sf"/>
</dbReference>
<evidence type="ECO:0000256" key="2">
    <source>
        <dbReference type="PROSITE-ProRule" id="PRU00335"/>
    </source>
</evidence>